<dbReference type="EMBL" id="KZ559500">
    <property type="protein sequence ID" value="PLN86198.1"/>
    <property type="molecule type" value="Genomic_DNA"/>
</dbReference>
<dbReference type="InterPro" id="IPR045851">
    <property type="entry name" value="AMP-bd_C_sf"/>
</dbReference>
<dbReference type="SUPFAM" id="SSF47336">
    <property type="entry name" value="ACP-like"/>
    <property type="match status" value="1"/>
</dbReference>
<keyword evidence="3" id="KW-0436">Ligase</keyword>
<protein>
    <submittedName>
        <fullName evidence="7">Acetyl-CoA synthetase-like protein</fullName>
    </submittedName>
</protein>
<dbReference type="Gene3D" id="1.10.1200.10">
    <property type="entry name" value="ACP-like"/>
    <property type="match status" value="1"/>
</dbReference>
<organism evidence="7 8">
    <name type="scientific">Aspergillus taichungensis</name>
    <dbReference type="NCBI Taxonomy" id="482145"/>
    <lineage>
        <taxon>Eukaryota</taxon>
        <taxon>Fungi</taxon>
        <taxon>Dikarya</taxon>
        <taxon>Ascomycota</taxon>
        <taxon>Pezizomycotina</taxon>
        <taxon>Eurotiomycetes</taxon>
        <taxon>Eurotiomycetidae</taxon>
        <taxon>Eurotiales</taxon>
        <taxon>Aspergillaceae</taxon>
        <taxon>Aspergillus</taxon>
        <taxon>Aspergillus subgen. Circumdati</taxon>
    </lineage>
</organism>
<dbReference type="Gene3D" id="3.30.559.10">
    <property type="entry name" value="Chloramphenicol acetyltransferase-like domain"/>
    <property type="match status" value="1"/>
</dbReference>
<name>A0A2J5I848_9EURO</name>
<dbReference type="SUPFAM" id="SSF52777">
    <property type="entry name" value="CoA-dependent acyltransferases"/>
    <property type="match status" value="2"/>
</dbReference>
<proteinExistence type="inferred from homology"/>
<dbReference type="InterPro" id="IPR036736">
    <property type="entry name" value="ACP-like_sf"/>
</dbReference>
<comment type="similarity">
    <text evidence="4">Belongs to the NRP synthetase family.</text>
</comment>
<dbReference type="GO" id="GO:0043041">
    <property type="term" value="P:amino acid activation for nonribosomal peptide biosynthetic process"/>
    <property type="evidence" value="ECO:0007669"/>
    <property type="project" value="TreeGrafter"/>
</dbReference>
<dbReference type="InterPro" id="IPR023213">
    <property type="entry name" value="CAT-like_dom_sf"/>
</dbReference>
<dbReference type="Gene3D" id="3.40.50.12780">
    <property type="entry name" value="N-terminal domain of ligase-like"/>
    <property type="match status" value="1"/>
</dbReference>
<evidence type="ECO:0000313" key="7">
    <source>
        <dbReference type="EMBL" id="PLN86198.1"/>
    </source>
</evidence>
<evidence type="ECO:0000256" key="4">
    <source>
        <dbReference type="ARBA" id="ARBA00029454"/>
    </source>
</evidence>
<evidence type="ECO:0000256" key="3">
    <source>
        <dbReference type="ARBA" id="ARBA00022598"/>
    </source>
</evidence>
<dbReference type="GO" id="GO:0031177">
    <property type="term" value="F:phosphopantetheine binding"/>
    <property type="evidence" value="ECO:0007669"/>
    <property type="project" value="TreeGrafter"/>
</dbReference>
<dbReference type="GO" id="GO:0005737">
    <property type="term" value="C:cytoplasm"/>
    <property type="evidence" value="ECO:0007669"/>
    <property type="project" value="TreeGrafter"/>
</dbReference>
<keyword evidence="8" id="KW-1185">Reference proteome</keyword>
<dbReference type="Proteomes" id="UP000235023">
    <property type="component" value="Unassembled WGS sequence"/>
</dbReference>
<feature type="signal peptide" evidence="5">
    <location>
        <begin position="1"/>
        <end position="17"/>
    </location>
</feature>
<reference evidence="8" key="1">
    <citation type="submission" date="2017-12" db="EMBL/GenBank/DDBJ databases">
        <authorList>
            <consortium name="DOE Joint Genome Institute"/>
            <person name="Mondo S.J."/>
            <person name="Kjaerbolling I."/>
            <person name="Vesth T.C."/>
            <person name="Frisvad J.C."/>
            <person name="Nybo J.L."/>
            <person name="Theobald S."/>
            <person name="Kuo A."/>
            <person name="Bowyer P."/>
            <person name="Matsuda Y."/>
            <person name="Lyhne E.K."/>
            <person name="Kogle M.E."/>
            <person name="Clum A."/>
            <person name="Lipzen A."/>
            <person name="Salamov A."/>
            <person name="Ngan C.Y."/>
            <person name="Daum C."/>
            <person name="Chiniquy J."/>
            <person name="Barry K."/>
            <person name="LaButti K."/>
            <person name="Haridas S."/>
            <person name="Simmons B.A."/>
            <person name="Magnuson J.K."/>
            <person name="Mortensen U.H."/>
            <person name="Larsen T.O."/>
            <person name="Grigoriev I.V."/>
            <person name="Baker S.E."/>
            <person name="Andersen M.R."/>
            <person name="Nordberg H.P."/>
            <person name="Cantor M.N."/>
            <person name="Hua S.X."/>
        </authorList>
    </citation>
    <scope>NUCLEOTIDE SEQUENCE [LARGE SCALE GENOMIC DNA]</scope>
    <source>
        <strain evidence="8">IBT 19404</strain>
    </source>
</reference>
<dbReference type="Pfam" id="PF00501">
    <property type="entry name" value="AMP-binding"/>
    <property type="match status" value="1"/>
</dbReference>
<dbReference type="AlphaFoldDB" id="A0A2J5I848"/>
<evidence type="ECO:0000256" key="1">
    <source>
        <dbReference type="ARBA" id="ARBA00022450"/>
    </source>
</evidence>
<dbReference type="PANTHER" id="PTHR45527:SF3">
    <property type="entry name" value="SIDEROPHORE SYNTHETASE (EUROFUNG)"/>
    <property type="match status" value="1"/>
</dbReference>
<dbReference type="InterPro" id="IPR001242">
    <property type="entry name" value="Condensation_dom"/>
</dbReference>
<sequence length="1095" mass="119529">MLCQLRHFVYLITTSAATYVTDLGGISPEGLDLVARWNGQEPPAPTSTLIWPLIQRQCREQPQALAIDAWDGRLTYSQLEEQATAVAARLLEAGFQPDQFAALLLDKSMLTTVVVLGVIKAGGAFLLLDAAHPLRRLRHMCQSIGAVLVVASSSHADVAAQLGVPVLSAGRISAPESPPDAAAPQTPAVQPHHALYAGFTSGSTGDPKGFIITQTAFASGVEAYNAAVGLDPQSRVFQFASYSFMVSIINQLAPLACGACLCVPSQKQLENDIAGAMRELRATWVTLTPSVARTLHPDTVPALRTLVMVGEPLCRADLHRWRHVTMYSAYGQSEHAKASIVARKIDGDEPSHLGHPYCARGWVVDRDDPHRLVPVGAEGELVVEGPCLARGYLDGAQTQEAFLVNPPWLPSVRSRTEARFFLTGDMVRQHPEDGSLQLVGRKGARVKIRGQRVELGEVEHQLSLLMPTAHAVVADIVCAADDPEGRTPMLVAFVQLRPTPGASEGGILVPPTAAFRHRANLVQRRLQEVLPGFMIPAAVVEVSSAPRTPSGKVHRSRLRECAAARTRRQLLEYTVLRAAHRDAESDAEATLQQVCAQVLGRPAGHVGLHDSFLDLGGDSLTARRVVSLARSEGLVVSLAHLLQQSTLAAAASHATGPPKSSGMSKSDTDAFGPLRDDFLAHLPPSLAADEVQDVYPALELQAAYASRQVVDCFPLHLTGALDVARLRQACQALIQQHAILRTVFHSFQRQLLQVVRRHLEVPFVVHQCASAGDAARWAEAFGAAEMAKRYAIDQPIIGFVLVQACRDQHHILIMRLSHGQYDALCIRPLIHGLWNAYRNEPIPQQSEFKAHVQRCFQGRTAHAYAIWREMLEGAPLPSLPLARPPHDGREATLAVFTRELPPVDPLPGTTQATMVKAAWLETLRQETGREDVVFGQFVHGWTGTDGVMGPCMNVVPVRMNCRPDWTQRQLLQAIQSQHAQTTDSHTMGWQDIVAHCTDWPGETRPDSVVLHNSFDRHVEVRVSDNLVCRKALPVLSSWPVFPVLLVTRPGEGKMDALLLVSTDFGVQRDADRMLDRFAVALRRLEEDTESLMPVG</sequence>
<evidence type="ECO:0000256" key="2">
    <source>
        <dbReference type="ARBA" id="ARBA00022553"/>
    </source>
</evidence>
<keyword evidence="5" id="KW-0732">Signal</keyword>
<dbReference type="PANTHER" id="PTHR45527">
    <property type="entry name" value="NONRIBOSOMAL PEPTIDE SYNTHETASE"/>
    <property type="match status" value="1"/>
</dbReference>
<dbReference type="SUPFAM" id="SSF56801">
    <property type="entry name" value="Acetyl-CoA synthetase-like"/>
    <property type="match status" value="1"/>
</dbReference>
<dbReference type="Gene3D" id="3.30.559.30">
    <property type="entry name" value="Nonribosomal peptide synthetase, condensation domain"/>
    <property type="match status" value="1"/>
</dbReference>
<evidence type="ECO:0000256" key="5">
    <source>
        <dbReference type="SAM" id="SignalP"/>
    </source>
</evidence>
<evidence type="ECO:0000313" key="8">
    <source>
        <dbReference type="Proteomes" id="UP000235023"/>
    </source>
</evidence>
<feature type="chain" id="PRO_5014397588" evidence="5">
    <location>
        <begin position="18"/>
        <end position="1095"/>
    </location>
</feature>
<dbReference type="GO" id="GO:0016874">
    <property type="term" value="F:ligase activity"/>
    <property type="evidence" value="ECO:0007669"/>
    <property type="project" value="UniProtKB-KW"/>
</dbReference>
<dbReference type="Pfam" id="PF00550">
    <property type="entry name" value="PP-binding"/>
    <property type="match status" value="1"/>
</dbReference>
<dbReference type="CDD" id="cd05918">
    <property type="entry name" value="A_NRPS_SidN3_like"/>
    <property type="match status" value="1"/>
</dbReference>
<evidence type="ECO:0000259" key="6">
    <source>
        <dbReference type="PROSITE" id="PS50075"/>
    </source>
</evidence>
<dbReference type="InterPro" id="IPR000873">
    <property type="entry name" value="AMP-dep_synth/lig_dom"/>
</dbReference>
<keyword evidence="2" id="KW-0597">Phosphoprotein</keyword>
<accession>A0A2J5I848</accession>
<dbReference type="InterPro" id="IPR009081">
    <property type="entry name" value="PP-bd_ACP"/>
</dbReference>
<dbReference type="Pfam" id="PF00668">
    <property type="entry name" value="Condensation"/>
    <property type="match status" value="1"/>
</dbReference>
<dbReference type="PROSITE" id="PS50075">
    <property type="entry name" value="CARRIER"/>
    <property type="match status" value="1"/>
</dbReference>
<gene>
    <name evidence="7" type="ORF">BDW42DRAFT_201155</name>
</gene>
<keyword evidence="1" id="KW-0596">Phosphopantetheine</keyword>
<dbReference type="InterPro" id="IPR042099">
    <property type="entry name" value="ANL_N_sf"/>
</dbReference>
<dbReference type="OrthoDB" id="416786at2759"/>
<feature type="domain" description="Carrier" evidence="6">
    <location>
        <begin position="582"/>
        <end position="658"/>
    </location>
</feature>
<dbReference type="Gene3D" id="3.30.300.30">
    <property type="match status" value="1"/>
</dbReference>
<dbReference type="GO" id="GO:0044550">
    <property type="term" value="P:secondary metabolite biosynthetic process"/>
    <property type="evidence" value="ECO:0007669"/>
    <property type="project" value="TreeGrafter"/>
</dbReference>